<dbReference type="InParanoid" id="M1Z077"/>
<evidence type="ECO:0000313" key="2">
    <source>
        <dbReference type="EMBL" id="CCQ91130.1"/>
    </source>
</evidence>
<sequence>MSFPVTIVILLFTSVVEVFSLSWLAGVISTINTISWVMFTLLLGVVIGRGYGEEWWDKMQWNLKSREMPAEEVINGAVMRFGSYLLLMPGAVTDFFGLLIIIPQTRFIARAVAAGLFKRKLAKGEKWFFFKEAEAG</sequence>
<dbReference type="PANTHER" id="PTHR35335">
    <property type="entry name" value="UPF0716 PROTEIN FXSA"/>
    <property type="match status" value="1"/>
</dbReference>
<comment type="caution">
    <text evidence="2">The sequence shown here is derived from an EMBL/GenBank/DDBJ whole genome shotgun (WGS) entry which is preliminary data.</text>
</comment>
<dbReference type="FunCoup" id="M1Z077">
    <property type="interactions" value="79"/>
</dbReference>
<dbReference type="HOGENOM" id="CLU_085083_5_1_0"/>
<feature type="transmembrane region" description="Helical" evidence="1">
    <location>
        <begin position="7"/>
        <end position="28"/>
    </location>
</feature>
<feature type="transmembrane region" description="Helical" evidence="1">
    <location>
        <begin position="34"/>
        <end position="52"/>
    </location>
</feature>
<keyword evidence="1" id="KW-1133">Transmembrane helix</keyword>
<proteinExistence type="predicted"/>
<evidence type="ECO:0000256" key="1">
    <source>
        <dbReference type="SAM" id="Phobius"/>
    </source>
</evidence>
<dbReference type="Pfam" id="PF04186">
    <property type="entry name" value="FxsA"/>
    <property type="match status" value="1"/>
</dbReference>
<evidence type="ECO:0000313" key="3">
    <source>
        <dbReference type="Proteomes" id="UP000011704"/>
    </source>
</evidence>
<name>M1Z077_NITG3</name>
<dbReference type="PANTHER" id="PTHR35335:SF1">
    <property type="entry name" value="UPF0716 PROTEIN FXSA"/>
    <property type="match status" value="1"/>
</dbReference>
<accession>M1Z077</accession>
<keyword evidence="3" id="KW-1185">Reference proteome</keyword>
<dbReference type="GO" id="GO:0016020">
    <property type="term" value="C:membrane"/>
    <property type="evidence" value="ECO:0007669"/>
    <property type="project" value="InterPro"/>
</dbReference>
<dbReference type="AlphaFoldDB" id="M1Z077"/>
<feature type="transmembrane region" description="Helical" evidence="1">
    <location>
        <begin position="73"/>
        <end position="92"/>
    </location>
</feature>
<keyword evidence="1" id="KW-0472">Membrane</keyword>
<dbReference type="NCBIfam" id="NF008528">
    <property type="entry name" value="PRK11463.1-2"/>
    <property type="match status" value="1"/>
</dbReference>
<dbReference type="InterPro" id="IPR007313">
    <property type="entry name" value="FxsA"/>
</dbReference>
<dbReference type="STRING" id="1266370.NITGR_590006"/>
<dbReference type="RefSeq" id="WP_005009453.1">
    <property type="nucleotide sequence ID" value="NZ_HG422173.1"/>
</dbReference>
<dbReference type="EMBL" id="CAQJ01000065">
    <property type="protein sequence ID" value="CCQ91130.1"/>
    <property type="molecule type" value="Genomic_DNA"/>
</dbReference>
<reference evidence="2 3" key="1">
    <citation type="journal article" date="2013" name="Front. Microbiol.">
        <title>The genome of Nitrospina gracilis illuminates the metabolism and evolution of the major marine nitrite oxidizer.</title>
        <authorList>
            <person name="Luecker S."/>
            <person name="Nowka B."/>
            <person name="Rattei T."/>
            <person name="Spieck E."/>
            <person name="and Daims H."/>
        </authorList>
    </citation>
    <scope>NUCLEOTIDE SEQUENCE [LARGE SCALE GENOMIC DNA]</scope>
    <source>
        <strain evidence="2 3">3/211</strain>
    </source>
</reference>
<gene>
    <name evidence="2" type="ORF">NITGR_590006</name>
</gene>
<evidence type="ECO:0008006" key="4">
    <source>
        <dbReference type="Google" id="ProtNLM"/>
    </source>
</evidence>
<organism evidence="2 3">
    <name type="scientific">Nitrospina gracilis (strain 3/211)</name>
    <dbReference type="NCBI Taxonomy" id="1266370"/>
    <lineage>
        <taxon>Bacteria</taxon>
        <taxon>Pseudomonadati</taxon>
        <taxon>Nitrospinota/Tectimicrobiota group</taxon>
        <taxon>Nitrospinota</taxon>
        <taxon>Nitrospinia</taxon>
        <taxon>Nitrospinales</taxon>
        <taxon>Nitrospinaceae</taxon>
        <taxon>Nitrospina</taxon>
    </lineage>
</organism>
<dbReference type="Proteomes" id="UP000011704">
    <property type="component" value="Unassembled WGS sequence"/>
</dbReference>
<protein>
    <recommendedName>
        <fullName evidence="4">FxsA cytoplasmic membrane protein</fullName>
    </recommendedName>
</protein>
<keyword evidence="1" id="KW-0812">Transmembrane</keyword>